<evidence type="ECO:0008006" key="3">
    <source>
        <dbReference type="Google" id="ProtNLM"/>
    </source>
</evidence>
<reference evidence="1 2" key="1">
    <citation type="submission" date="2024-04" db="EMBL/GenBank/DDBJ databases">
        <title>Tritrichomonas musculus Genome.</title>
        <authorList>
            <person name="Alves-Ferreira E."/>
            <person name="Grigg M."/>
            <person name="Lorenzi H."/>
            <person name="Galac M."/>
        </authorList>
    </citation>
    <scope>NUCLEOTIDE SEQUENCE [LARGE SCALE GENOMIC DNA]</scope>
    <source>
        <strain evidence="1 2">EAF2021</strain>
    </source>
</reference>
<proteinExistence type="predicted"/>
<name>A0ABR2IB83_9EUKA</name>
<sequence>MSRNSLDTFLFQSFSNTIRKNIYILMKNFPKAEENQIILTKQIMNYLVGFDVVIENFVNKCCILSSVNLRSFFLDILEYFNQIPLDMNKTKYKCPYFFTDEMKEKSITSFPLRLCTYYVSHSILTKLIYHLVLRTDLLLDEHYPLIYSTINQILFHEIDEKDSFQLDIINISKWSIVLHKMSKIIPDIIISDAFNHIQSSQLLHSNYHIFILRLYSFLYYPKEIFNNFPLISVTFQHLISILSLNKPSNQLLIAGNKFIRNFLGYTIQYQQTPELLSLFKEINRCLNKIQNEKCSCNSALVLFSTLSKGKLTFFPLQKFFSLITRQFPSASHKITDVIKTFISILNGHSYINFFNIEKIDINFFKSAPNRKDKIYIQPMLDIIYSNMGQFKHCQKELGLFLSKVASINFTWFIRKQLNKLIQKDFFQFNAEAVLFSAIIILSNESIIIQNDKSGEKPPNDQLISQFKKSIIDLCQKVMDDQPIDLFRTKCWIFDTNDFTKSLSLNSLNYEIEQIIDHTSLIPRVCNDTEKDVATDILNEIKKQSSDGDDIDIQKFINDIDDSQLRYYQMSPIVHSDIEKVLALCLLLAQEIELTSPHVFNRIPLYLFSDSPFVSALTIRIIQAFIHVKRDQSVLNALLTLQTFEYEQLYIYGLALTRTVKSLVNCKISLTVNSANSILAWQWILLSAPFSIIRDLGLKLGEIVLPILPYSNFPNVHKFIMNHDEEIYRRSLTMLTLSFTFATFSIDDMKFFKFREVIQSNSYLLYYTFFIHALKVFSMNEDKYPQLNHTMNITHAQAISLINAKKKADSKVDCYFMLNLMALRLATSSVFDKYTSPDQILSLLKQGSLFLEKANCRRMIRFLFYFSVNPCLNLSFRFPNSYVFVDILCFHFRLFIHELFKDQPNNTLEFTENDYIRINNYRAIYETNQILFLEKDENSSKEINDNFENNNNDKVYINYHNPKSYSTCSFTTNFSYGSRNINNNNNNNSGVILLSSSSSSFVSKSEFCTSNSNDNFNLNDTAVSFHDGMSDDLLSISSALEHVINFFDSFKMILKGKVKPIDTVKTRIISDFVLVRSLCNILLPLIDLFERTRSIYKKQNKSFFLKQDTYMIEEEFPFDPMIWFPFLCSIAIDDSNESPLMVQLADKALSIYLSFVHVPDTFMDKIINFQITLNSKNCKEIWVSLLSSLPSLILPVLIDKKSIDNDLYLLICECFKEPRGLFNDLKELIENLSKSGLELNTFENEFDVAVLKQTGSLIALSFYNLSYEKNDFSCFKIIYQISLFAMSSNHSQSNRLIQVISQIQDSYLNQNLLIPQVLLVKVSLILAAVFKEFTEQYLNKFFEIVAVSHANSKSDVLSFIQFSMPWFSNVKLCNSETINIVPNCKFSYFTSHSFLKKLFALTFKMDGVEYSFSQFPLPNFSQNILDLVTKYELKFVIDFVLRDKIGESRSVLIYLTLKYPKRLIPYLVDHLRFEFTYFMEIQMNERELCSNMASKILDVFISLLASRKELITQHLHTLFVYCYVRRFVKSIKFLKEMCKIFNEKEYFDCFKHLLVSEDAINETVREVFFWMVSFDFLNDSLNSIELFQYFTKNQILSGKCENYISDIYMNIKIVCLLLSQCDVGSSLCYRYISELMIVLDSLGSPPIEIAIDLLRCNSVQFSPLFTTSLNIVSSNIEKCQEKANDIFISLITAELTQTIIELIFGSMVKMIVNGFFDFESNADVFLVIIPYFAVNYIKKMPEMDLIYKAFGSEKADMVINSYMKVVESDEPVYRVDNEDFDSLILELIAKISGEKQFLIFSFFMKVLNVDEYKYFDPIYMISLVLLRNQKPNSELSLSVFSPLSKFFISHQNDIKKINELRNFIQIFEEVDSNLLQSSCKRIHYFPLVVHENKFEFAFNESYPVLLNDFKLFDSDLIDELNSFILSIQFFDFIKQEKEYFVMKNQVVENSDLISIDFDFNIKSRIEKINTVLNLLNGKKTYLDPKDVTKIFKVNCSVFREIDNIDEFLK</sequence>
<accession>A0ABR2IB83</accession>
<dbReference type="EMBL" id="JAPFFF010000018">
    <property type="protein sequence ID" value="KAK8860268.1"/>
    <property type="molecule type" value="Genomic_DNA"/>
</dbReference>
<gene>
    <name evidence="1" type="ORF">M9Y10_011933</name>
</gene>
<evidence type="ECO:0000313" key="2">
    <source>
        <dbReference type="Proteomes" id="UP001470230"/>
    </source>
</evidence>
<protein>
    <recommendedName>
        <fullName evidence="3">Non-specific serine/threonine protein kinase</fullName>
    </recommendedName>
</protein>
<comment type="caution">
    <text evidence="1">The sequence shown here is derived from an EMBL/GenBank/DDBJ whole genome shotgun (WGS) entry which is preliminary data.</text>
</comment>
<evidence type="ECO:0000313" key="1">
    <source>
        <dbReference type="EMBL" id="KAK8860268.1"/>
    </source>
</evidence>
<keyword evidence="2" id="KW-1185">Reference proteome</keyword>
<organism evidence="1 2">
    <name type="scientific">Tritrichomonas musculus</name>
    <dbReference type="NCBI Taxonomy" id="1915356"/>
    <lineage>
        <taxon>Eukaryota</taxon>
        <taxon>Metamonada</taxon>
        <taxon>Parabasalia</taxon>
        <taxon>Tritrichomonadida</taxon>
        <taxon>Tritrichomonadidae</taxon>
        <taxon>Tritrichomonas</taxon>
    </lineage>
</organism>
<dbReference type="Proteomes" id="UP001470230">
    <property type="component" value="Unassembled WGS sequence"/>
</dbReference>